<keyword evidence="2" id="KW-1185">Reference proteome</keyword>
<comment type="caution">
    <text evidence="1">The sequence shown here is derived from an EMBL/GenBank/DDBJ whole genome shotgun (WGS) entry which is preliminary data.</text>
</comment>
<protein>
    <submittedName>
        <fullName evidence="1">Uncharacterized protein</fullName>
    </submittedName>
</protein>
<dbReference type="Proteomes" id="UP000241222">
    <property type="component" value="Unassembled WGS sequence"/>
</dbReference>
<dbReference type="EMBL" id="PYMH01000013">
    <property type="protein sequence ID" value="PSU31818.1"/>
    <property type="molecule type" value="Genomic_DNA"/>
</dbReference>
<organism evidence="1 2">
    <name type="scientific">Photobacterium lutimaris</name>
    <dbReference type="NCBI Taxonomy" id="388278"/>
    <lineage>
        <taxon>Bacteria</taxon>
        <taxon>Pseudomonadati</taxon>
        <taxon>Pseudomonadota</taxon>
        <taxon>Gammaproteobacteria</taxon>
        <taxon>Vibrionales</taxon>
        <taxon>Vibrionaceae</taxon>
        <taxon>Photobacterium</taxon>
    </lineage>
</organism>
<sequence length="88" mass="9315">MVDVNTQGVNEAFKRLSQAALVEVDELGVCVVNADDLATILMAYTFATQKDKHVSPLTLSRGTSEGNITTMPAIDAMTSGISVLPESD</sequence>
<accession>A0A2T3ITZ3</accession>
<proteinExistence type="predicted"/>
<reference evidence="1 2" key="1">
    <citation type="submission" date="2018-03" db="EMBL/GenBank/DDBJ databases">
        <title>Whole genome sequencing of Histamine producing bacteria.</title>
        <authorList>
            <person name="Butler K."/>
        </authorList>
    </citation>
    <scope>NUCLEOTIDE SEQUENCE [LARGE SCALE GENOMIC DNA]</scope>
    <source>
        <strain evidence="1 2">JCM 13586</strain>
    </source>
</reference>
<evidence type="ECO:0000313" key="1">
    <source>
        <dbReference type="EMBL" id="PSU31818.1"/>
    </source>
</evidence>
<evidence type="ECO:0000313" key="2">
    <source>
        <dbReference type="Proteomes" id="UP000241222"/>
    </source>
</evidence>
<name>A0A2T3ITZ3_9GAMM</name>
<dbReference type="AlphaFoldDB" id="A0A2T3ITZ3"/>
<gene>
    <name evidence="1" type="ORF">C9I99_21780</name>
</gene>